<dbReference type="Pfam" id="PF00085">
    <property type="entry name" value="Thioredoxin"/>
    <property type="match status" value="1"/>
</dbReference>
<sequence length="104" mass="11570">MSHYLADNPAPEDVAALPGLTLLEFGVDWCPHCQAAQPWLAQFLAARPQLRHLAAEDGKGRRLGRLYGVKLWPSFILLRDGVEIGRAVRPQRLAELEAMVSGWL</sequence>
<protein>
    <submittedName>
        <fullName evidence="2">Thioredoxin family protein</fullName>
    </submittedName>
</protein>
<evidence type="ECO:0000259" key="1">
    <source>
        <dbReference type="Pfam" id="PF00085"/>
    </source>
</evidence>
<reference evidence="2 3" key="1">
    <citation type="submission" date="2019-08" db="EMBL/GenBank/DDBJ databases">
        <title>Chromobacterium paludis, a novel bacterium isolated from a Maryland marsh pond.</title>
        <authorList>
            <person name="Blackburn M.B."/>
            <person name="Gundersen-Rindal D.E."/>
        </authorList>
    </citation>
    <scope>NUCLEOTIDE SEQUENCE [LARGE SCALE GENOMIC DNA]</scope>
    <source>
        <strain evidence="3">IIBBL 257-1</strain>
    </source>
</reference>
<dbReference type="Gene3D" id="3.40.30.10">
    <property type="entry name" value="Glutaredoxin"/>
    <property type="match status" value="1"/>
</dbReference>
<dbReference type="SUPFAM" id="SSF52833">
    <property type="entry name" value="Thioredoxin-like"/>
    <property type="match status" value="1"/>
</dbReference>
<dbReference type="KEGG" id="chrm:FYK34_04635"/>
<name>A0A5C1DDR4_9NEIS</name>
<gene>
    <name evidence="2" type="ORF">FYK34_04635</name>
</gene>
<evidence type="ECO:0000313" key="3">
    <source>
        <dbReference type="Proteomes" id="UP000322079"/>
    </source>
</evidence>
<dbReference type="RefSeq" id="WP_149295276.1">
    <property type="nucleotide sequence ID" value="NZ_CP043473.1"/>
</dbReference>
<organism evidence="2 3">
    <name type="scientific">Chromobacterium paludis</name>
    <dbReference type="NCBI Taxonomy" id="2605945"/>
    <lineage>
        <taxon>Bacteria</taxon>
        <taxon>Pseudomonadati</taxon>
        <taxon>Pseudomonadota</taxon>
        <taxon>Betaproteobacteria</taxon>
        <taxon>Neisseriales</taxon>
        <taxon>Chromobacteriaceae</taxon>
        <taxon>Chromobacterium</taxon>
    </lineage>
</organism>
<dbReference type="InterPro" id="IPR036249">
    <property type="entry name" value="Thioredoxin-like_sf"/>
</dbReference>
<proteinExistence type="predicted"/>
<dbReference type="EMBL" id="CP043473">
    <property type="protein sequence ID" value="QEL54901.1"/>
    <property type="molecule type" value="Genomic_DNA"/>
</dbReference>
<dbReference type="CDD" id="cd02947">
    <property type="entry name" value="TRX_family"/>
    <property type="match status" value="1"/>
</dbReference>
<accession>A0A5C1DDR4</accession>
<keyword evidence="3" id="KW-1185">Reference proteome</keyword>
<dbReference type="Proteomes" id="UP000322079">
    <property type="component" value="Chromosome"/>
</dbReference>
<dbReference type="InterPro" id="IPR013766">
    <property type="entry name" value="Thioredoxin_domain"/>
</dbReference>
<evidence type="ECO:0000313" key="2">
    <source>
        <dbReference type="EMBL" id="QEL54901.1"/>
    </source>
</evidence>
<dbReference type="AlphaFoldDB" id="A0A5C1DDR4"/>
<feature type="domain" description="Thioredoxin" evidence="1">
    <location>
        <begin position="14"/>
        <end position="100"/>
    </location>
</feature>